<dbReference type="AlphaFoldDB" id="A0A7S2DAX6"/>
<gene>
    <name evidence="1" type="ORF">AAND1436_LOCUS24155</name>
</gene>
<evidence type="ECO:0000313" key="1">
    <source>
        <dbReference type="EMBL" id="CAD9449430.1"/>
    </source>
</evidence>
<accession>A0A7S2DAX6</accession>
<name>A0A7S2DAX6_9DINO</name>
<reference evidence="1" key="1">
    <citation type="submission" date="2021-01" db="EMBL/GenBank/DDBJ databases">
        <authorList>
            <person name="Corre E."/>
            <person name="Pelletier E."/>
            <person name="Niang G."/>
            <person name="Scheremetjew M."/>
            <person name="Finn R."/>
            <person name="Kale V."/>
            <person name="Holt S."/>
            <person name="Cochrane G."/>
            <person name="Meng A."/>
            <person name="Brown T."/>
            <person name="Cohen L."/>
        </authorList>
    </citation>
    <scope>NUCLEOTIDE SEQUENCE</scope>
    <source>
        <strain evidence="1">CCMP2222</strain>
    </source>
</reference>
<protein>
    <submittedName>
        <fullName evidence="1">Uncharacterized protein</fullName>
    </submittedName>
</protein>
<organism evidence="1">
    <name type="scientific">Alexandrium andersonii</name>
    <dbReference type="NCBI Taxonomy" id="327968"/>
    <lineage>
        <taxon>Eukaryota</taxon>
        <taxon>Sar</taxon>
        <taxon>Alveolata</taxon>
        <taxon>Dinophyceae</taxon>
        <taxon>Gonyaulacales</taxon>
        <taxon>Pyrocystaceae</taxon>
        <taxon>Alexandrium</taxon>
    </lineage>
</organism>
<dbReference type="EMBL" id="HBGQ01049562">
    <property type="protein sequence ID" value="CAD9449430.1"/>
    <property type="molecule type" value="Transcribed_RNA"/>
</dbReference>
<proteinExistence type="predicted"/>
<sequence length="99" mass="11157">MQAQSLSTFHNECTEWRESWACFLLLCDFQHSPGHESWACSQRSQRLYACLQSLEQRGGGQSSSSRRAVIDIKAICKHLGFVNLQFEIAAQAARALRPA</sequence>